<dbReference type="EMBL" id="KV453842">
    <property type="protein sequence ID" value="ODV90762.1"/>
    <property type="molecule type" value="Genomic_DNA"/>
</dbReference>
<evidence type="ECO:0000256" key="3">
    <source>
        <dbReference type="ARBA" id="ARBA00022448"/>
    </source>
</evidence>
<evidence type="ECO:0000313" key="10">
    <source>
        <dbReference type="EMBL" id="ODV90762.1"/>
    </source>
</evidence>
<proteinExistence type="inferred from homology"/>
<dbReference type="Pfam" id="PF02535">
    <property type="entry name" value="Zip"/>
    <property type="match status" value="1"/>
</dbReference>
<accession>A0A1E4TG56</accession>
<evidence type="ECO:0000313" key="11">
    <source>
        <dbReference type="Proteomes" id="UP000095023"/>
    </source>
</evidence>
<feature type="domain" description="Large ribosomal subunit protein mL59" evidence="9">
    <location>
        <begin position="349"/>
        <end position="470"/>
    </location>
</feature>
<dbReference type="InterPro" id="IPR040922">
    <property type="entry name" value="Ribosomal_mL59_dom"/>
</dbReference>
<evidence type="ECO:0000256" key="7">
    <source>
        <dbReference type="ARBA" id="ARBA00023136"/>
    </source>
</evidence>
<dbReference type="OrthoDB" id="448280at2759"/>
<feature type="transmembrane region" description="Helical" evidence="8">
    <location>
        <begin position="112"/>
        <end position="134"/>
    </location>
</feature>
<reference evidence="11" key="1">
    <citation type="submission" date="2016-02" db="EMBL/GenBank/DDBJ databases">
        <title>Comparative genomics of biotechnologically important yeasts.</title>
        <authorList>
            <consortium name="DOE Joint Genome Institute"/>
            <person name="Riley R."/>
            <person name="Haridas S."/>
            <person name="Wolfe K.H."/>
            <person name="Lopes M.R."/>
            <person name="Hittinger C.T."/>
            <person name="Goker M."/>
            <person name="Salamov A."/>
            <person name="Wisecaver J."/>
            <person name="Long T.M."/>
            <person name="Aerts A.L."/>
            <person name="Barry K."/>
            <person name="Choi C."/>
            <person name="Clum A."/>
            <person name="Coughlan A.Y."/>
            <person name="Deshpande S."/>
            <person name="Douglass A.P."/>
            <person name="Hanson S.J."/>
            <person name="Klenk H.-P."/>
            <person name="Labutti K."/>
            <person name="Lapidus A."/>
            <person name="Lindquist E."/>
            <person name="Lipzen A."/>
            <person name="Meier-Kolthoff J.P."/>
            <person name="Ohm R.A."/>
            <person name="Otillar R.P."/>
            <person name="Pangilinan J."/>
            <person name="Peng Y."/>
            <person name="Rokas A."/>
            <person name="Rosa C.A."/>
            <person name="Scheuner C."/>
            <person name="Sibirny A.A."/>
            <person name="Slot J.C."/>
            <person name="Stielow J.B."/>
            <person name="Sun H."/>
            <person name="Kurtzman C.P."/>
            <person name="Blackwell M."/>
            <person name="Jeffries T.W."/>
            <person name="Grigoriev I.V."/>
        </authorList>
    </citation>
    <scope>NUCLEOTIDE SEQUENCE [LARGE SCALE GENOMIC DNA]</scope>
    <source>
        <strain evidence="11">NRRL Y-17796</strain>
    </source>
</reference>
<organism evidence="10 11">
    <name type="scientific">Tortispora caseinolytica NRRL Y-17796</name>
    <dbReference type="NCBI Taxonomy" id="767744"/>
    <lineage>
        <taxon>Eukaryota</taxon>
        <taxon>Fungi</taxon>
        <taxon>Dikarya</taxon>
        <taxon>Ascomycota</taxon>
        <taxon>Saccharomycotina</taxon>
        <taxon>Trigonopsidomycetes</taxon>
        <taxon>Trigonopsidales</taxon>
        <taxon>Trigonopsidaceae</taxon>
        <taxon>Tortispora</taxon>
    </lineage>
</organism>
<dbReference type="InterPro" id="IPR003689">
    <property type="entry name" value="ZIP"/>
</dbReference>
<comment type="caution">
    <text evidence="8">Lacks conserved residue(s) required for the propagation of feature annotation.</text>
</comment>
<feature type="transmembrane region" description="Helical" evidence="8">
    <location>
        <begin position="70"/>
        <end position="92"/>
    </location>
</feature>
<name>A0A1E4TG56_9ASCO</name>
<dbReference type="NCBIfam" id="TIGR00820">
    <property type="entry name" value="zip"/>
    <property type="match status" value="1"/>
</dbReference>
<dbReference type="AlphaFoldDB" id="A0A1E4TG56"/>
<evidence type="ECO:0000256" key="5">
    <source>
        <dbReference type="ARBA" id="ARBA00022989"/>
    </source>
</evidence>
<dbReference type="GO" id="GO:0071578">
    <property type="term" value="P:zinc ion import across plasma membrane"/>
    <property type="evidence" value="ECO:0007669"/>
    <property type="project" value="TreeGrafter"/>
</dbReference>
<dbReference type="GO" id="GO:0005886">
    <property type="term" value="C:plasma membrane"/>
    <property type="evidence" value="ECO:0007669"/>
    <property type="project" value="TreeGrafter"/>
</dbReference>
<dbReference type="PANTHER" id="PTHR11040">
    <property type="entry name" value="ZINC/IRON TRANSPORTER"/>
    <property type="match status" value="1"/>
</dbReference>
<evidence type="ECO:0000256" key="1">
    <source>
        <dbReference type="ARBA" id="ARBA00004141"/>
    </source>
</evidence>
<feature type="transmembrane region" description="Helical" evidence="8">
    <location>
        <begin position="265"/>
        <end position="285"/>
    </location>
</feature>
<keyword evidence="7 8" id="KW-0472">Membrane</keyword>
<comment type="subcellular location">
    <subcellularLocation>
        <location evidence="1 8">Membrane</location>
        <topology evidence="1 8">Multi-pass membrane protein</topology>
    </subcellularLocation>
</comment>
<keyword evidence="4 8" id="KW-0812">Transmembrane</keyword>
<evidence type="ECO:0000256" key="4">
    <source>
        <dbReference type="ARBA" id="ARBA00022692"/>
    </source>
</evidence>
<dbReference type="GO" id="GO:0000007">
    <property type="term" value="F:low-affinity zinc ion transmembrane transporter activity"/>
    <property type="evidence" value="ECO:0007669"/>
    <property type="project" value="TreeGrafter"/>
</dbReference>
<protein>
    <recommendedName>
        <fullName evidence="9">Large ribosomal subunit protein mL59 domain-containing protein</fullName>
    </recommendedName>
</protein>
<feature type="transmembrane region" description="Helical" evidence="8">
    <location>
        <begin position="38"/>
        <end position="58"/>
    </location>
</feature>
<dbReference type="Proteomes" id="UP000095023">
    <property type="component" value="Unassembled WGS sequence"/>
</dbReference>
<dbReference type="Pfam" id="PF18126">
    <property type="entry name" value="Mitoc_mL59"/>
    <property type="match status" value="1"/>
</dbReference>
<feature type="transmembrane region" description="Helical" evidence="8">
    <location>
        <begin position="305"/>
        <end position="326"/>
    </location>
</feature>
<sequence length="490" mass="55967">MLNYFLFFASAAFARYYRRDDDECSNDNDYDGRLGLRISAIFVILAASVLGTITPIALKKWRFGFTPNKYVLLLFKYFGSGVIIATAFIHLLDPAIEALEYSPCLSGTWTVYPWAEALCLLSIMVMFYIEFMLLRYASFKNFTGEADVNEVLTFGHDHPREGVPDSQLQETGQDESSQPIIKESFDNEAGDNSSLIEYTARVGEVFILEFGVIFHSVFIGLTLAVSGDEFITLYIVLVFHQGFEGLGLGSRLAEIDWKARPWTPYFMALGYAVTTPIAIAIGLGVRHSYPPDGRTATITNGIFDSISAGILIYTGLIELLAHDFLFTDYFRKAPIPTMNENLLQRLPKQLYNFFVKYPPRTIKNPPYSVKPGVSCFSEEMNPFLPSKHPESGHWRAPVYSRRRQVQLYRLAEKFNMADLLPLRKDGVPVIPSERVNRPMKGLLRFKGNKAERAREDRQKKIEEGLQRTKEIFEKNVGRNRRRERLKPTWF</sequence>
<evidence type="ECO:0000259" key="9">
    <source>
        <dbReference type="Pfam" id="PF18126"/>
    </source>
</evidence>
<evidence type="ECO:0000256" key="8">
    <source>
        <dbReference type="RuleBase" id="RU362088"/>
    </source>
</evidence>
<feature type="transmembrane region" description="Helical" evidence="8">
    <location>
        <begin position="205"/>
        <end position="225"/>
    </location>
</feature>
<keyword evidence="11" id="KW-1185">Reference proteome</keyword>
<comment type="similarity">
    <text evidence="2 8">Belongs to the ZIP transporter (TC 2.A.5) family.</text>
</comment>
<evidence type="ECO:0000256" key="6">
    <source>
        <dbReference type="ARBA" id="ARBA00023065"/>
    </source>
</evidence>
<dbReference type="InterPro" id="IPR004698">
    <property type="entry name" value="Zn/Fe_permease_fun/pln"/>
</dbReference>
<dbReference type="PANTHER" id="PTHR11040:SF69">
    <property type="entry name" value="ZINC-REGULATED TRANSPORTER 2"/>
    <property type="match status" value="1"/>
</dbReference>
<keyword evidence="5 8" id="KW-1133">Transmembrane helix</keyword>
<keyword evidence="6 8" id="KW-0406">Ion transport</keyword>
<evidence type="ECO:0000256" key="2">
    <source>
        <dbReference type="ARBA" id="ARBA00006939"/>
    </source>
</evidence>
<gene>
    <name evidence="10" type="ORF">CANCADRAFT_2490</name>
</gene>
<keyword evidence="3 8" id="KW-0813">Transport</keyword>